<evidence type="ECO:0000256" key="1">
    <source>
        <dbReference type="SAM" id="MobiDB-lite"/>
    </source>
</evidence>
<feature type="region of interest" description="Disordered" evidence="1">
    <location>
        <begin position="484"/>
        <end position="527"/>
    </location>
</feature>
<dbReference type="AlphaFoldDB" id="A0ABD2FYV5"/>
<accession>A0ABD2FYV5</accession>
<sequence length="696" mass="80361">MELTVELTVEEMLKKMLSSEYSPKKPKSPKMKLFSFLAMLNAYDPEAYLLMSECQQILGPPDPIHGGPPFEKRMEPFIDFINISGPSEHKCSIYQVFAKSAVNELAALGLSRSATMKEFMDSFCGDQIQPHIFRFIKILLTTRGLEEKGREKFSRLISDIQEKENFHKAVSVLKSASDKLTGIHIFPQTISRLFYIKGGIIDYQKAEEWAKEAIRRAPKNSYVADTLGQVHKNQFLREARQHDEILRKAKVAFRVFKDVEVKADEEVSPDMVDSAGTESISVTFNNRGYFGFMQVANIALEKLSKFKPNPSLNHSFIQEKKMEVEAKFAFFQWYLAYSQPDMKSLEPSYFWKDVVLCYEMYTTKKATDSITFAGLLDSLNRGLFTSKGRRALFEEHQETVSHLEGMQGFLKANYEANFDVKAAEMYILSNIILSNKMHNSPMLTPVKELQAIIHRFLDTEKRCRSPEFYLLVLLLFWSDRQPQAVQEEEDEEDEQQSTEDDLSEDTTWEDEASDDDQETREEPGQFSLDRLFDPNLQEYVTLMEQAFETTRYAKYLRGRYLLPLFFLGKGSGLRKWIHKSKLDAIVEEKVDAELSDEQEERTKEKWRRIHEMWITGDVWRIQEIQDILSPINVVPCQSPLSPQDHKMVYVLAGGKKIEAKTRVDDDSAPGPMPSYLGFTIQGPLVFRVRYPHMSGQ</sequence>
<reference evidence="2 3" key="1">
    <citation type="journal article" date="2022" name="G3 (Bethesda)">
        <title>Evaluating Illumina-, Nanopore-, and PacBio-based genome assembly strategies with the bald notothen, Trematomus borchgrevinki.</title>
        <authorList>
            <person name="Rayamajhi N."/>
            <person name="Cheng C.C."/>
            <person name="Catchen J.M."/>
        </authorList>
    </citation>
    <scope>NUCLEOTIDE SEQUENCE [LARGE SCALE GENOMIC DNA]</scope>
    <source>
        <strain evidence="2">AGRC-2024</strain>
    </source>
</reference>
<dbReference type="PANTHER" id="PTHR16155:SF18">
    <property type="entry name" value="STERILE ALPHA MOTIF DOMAIN-CONTAINING PROTEIN 9-LIKE"/>
    <property type="match status" value="1"/>
</dbReference>
<protein>
    <recommendedName>
        <fullName evidence="4">Sterile alpha motif domain-containing protein 9-like</fullName>
    </recommendedName>
</protein>
<comment type="caution">
    <text evidence="2">The sequence shown here is derived from an EMBL/GenBank/DDBJ whole genome shotgun (WGS) entry which is preliminary data.</text>
</comment>
<evidence type="ECO:0000313" key="3">
    <source>
        <dbReference type="Proteomes" id="UP001619887"/>
    </source>
</evidence>
<dbReference type="PANTHER" id="PTHR16155">
    <property type="entry name" value="DED DOMAIN-CONTAINING PROTEIN"/>
    <property type="match status" value="1"/>
</dbReference>
<gene>
    <name evidence="2" type="ORF">OYC64_004215</name>
</gene>
<evidence type="ECO:0000313" key="2">
    <source>
        <dbReference type="EMBL" id="KAL3046158.1"/>
    </source>
</evidence>
<keyword evidence="3" id="KW-1185">Reference proteome</keyword>
<organism evidence="2 3">
    <name type="scientific">Pagothenia borchgrevinki</name>
    <name type="common">Bald rockcod</name>
    <name type="synonym">Trematomus borchgrevinki</name>
    <dbReference type="NCBI Taxonomy" id="8213"/>
    <lineage>
        <taxon>Eukaryota</taxon>
        <taxon>Metazoa</taxon>
        <taxon>Chordata</taxon>
        <taxon>Craniata</taxon>
        <taxon>Vertebrata</taxon>
        <taxon>Euteleostomi</taxon>
        <taxon>Actinopterygii</taxon>
        <taxon>Neopterygii</taxon>
        <taxon>Teleostei</taxon>
        <taxon>Neoteleostei</taxon>
        <taxon>Acanthomorphata</taxon>
        <taxon>Eupercaria</taxon>
        <taxon>Perciformes</taxon>
        <taxon>Notothenioidei</taxon>
        <taxon>Nototheniidae</taxon>
        <taxon>Pagothenia</taxon>
    </lineage>
</organism>
<evidence type="ECO:0008006" key="4">
    <source>
        <dbReference type="Google" id="ProtNLM"/>
    </source>
</evidence>
<proteinExistence type="predicted"/>
<reference evidence="2 3" key="2">
    <citation type="journal article" date="2024" name="G3 (Bethesda)">
        <title>The genome of the cryopelagic Antarctic bald notothen, Trematomus borchgrevinki.</title>
        <authorList>
            <person name="Rayamajhi N."/>
            <person name="Rivera-Colon A.G."/>
            <person name="Minhas B.F."/>
            <person name="Cheng C.C."/>
            <person name="Catchen J.M."/>
        </authorList>
    </citation>
    <scope>NUCLEOTIDE SEQUENCE [LARGE SCALE GENOMIC DNA]</scope>
    <source>
        <strain evidence="2">AGRC-2024</strain>
    </source>
</reference>
<dbReference type="Proteomes" id="UP001619887">
    <property type="component" value="Unassembled WGS sequence"/>
</dbReference>
<dbReference type="EMBL" id="JBIYXZ010002085">
    <property type="protein sequence ID" value="KAL3046158.1"/>
    <property type="molecule type" value="Genomic_DNA"/>
</dbReference>
<feature type="compositionally biased region" description="Acidic residues" evidence="1">
    <location>
        <begin position="486"/>
        <end position="519"/>
    </location>
</feature>
<name>A0ABD2FYV5_PAGBO</name>